<dbReference type="InterPro" id="IPR039650">
    <property type="entry name" value="HdrA-like"/>
</dbReference>
<dbReference type="PANTHER" id="PTHR43498">
    <property type="entry name" value="FERREDOXIN:COB-COM HETERODISULFIDE REDUCTASE SUBUNIT A"/>
    <property type="match status" value="1"/>
</dbReference>
<dbReference type="AlphaFoldDB" id="A0AAW7ZH01"/>
<evidence type="ECO:0000256" key="6">
    <source>
        <dbReference type="ARBA" id="ARBA00023002"/>
    </source>
</evidence>
<keyword evidence="5" id="KW-0274">FAD</keyword>
<evidence type="ECO:0000256" key="3">
    <source>
        <dbReference type="ARBA" id="ARBA00022485"/>
    </source>
</evidence>
<proteinExistence type="inferred from homology"/>
<dbReference type="GO" id="GO:0051539">
    <property type="term" value="F:4 iron, 4 sulfur cluster binding"/>
    <property type="evidence" value="ECO:0007669"/>
    <property type="project" value="UniProtKB-KW"/>
</dbReference>
<keyword evidence="3" id="KW-0004">4Fe-4S</keyword>
<gene>
    <name evidence="10" type="ORF">P6N53_15365</name>
</gene>
<name>A0AAW7ZH01_9FIRM</name>
<dbReference type="Pfam" id="PF07992">
    <property type="entry name" value="Pyr_redox_2"/>
    <property type="match status" value="1"/>
</dbReference>
<evidence type="ECO:0000256" key="7">
    <source>
        <dbReference type="ARBA" id="ARBA00023004"/>
    </source>
</evidence>
<dbReference type="Gene3D" id="3.40.50.720">
    <property type="entry name" value="NAD(P)-binding Rossmann-like Domain"/>
    <property type="match status" value="2"/>
</dbReference>
<dbReference type="GO" id="GO:0046872">
    <property type="term" value="F:metal ion binding"/>
    <property type="evidence" value="ECO:0007669"/>
    <property type="project" value="UniProtKB-KW"/>
</dbReference>
<organism evidence="10 11">
    <name type="scientific">Desulforamulus aquiferis</name>
    <dbReference type="NCBI Taxonomy" id="1397668"/>
    <lineage>
        <taxon>Bacteria</taxon>
        <taxon>Bacillati</taxon>
        <taxon>Bacillota</taxon>
        <taxon>Clostridia</taxon>
        <taxon>Eubacteriales</taxon>
        <taxon>Peptococcaceae</taxon>
        <taxon>Desulforamulus</taxon>
    </lineage>
</organism>
<dbReference type="Proteomes" id="UP001172911">
    <property type="component" value="Unassembled WGS sequence"/>
</dbReference>
<dbReference type="InterPro" id="IPR036188">
    <property type="entry name" value="FAD/NAD-bd_sf"/>
</dbReference>
<accession>A0AAW7ZH01</accession>
<dbReference type="InterPro" id="IPR023753">
    <property type="entry name" value="FAD/NAD-binding_dom"/>
</dbReference>
<dbReference type="RefSeq" id="WP_304544689.1">
    <property type="nucleotide sequence ID" value="NZ_JARPTC010000022.1"/>
</dbReference>
<dbReference type="GO" id="GO:0016491">
    <property type="term" value="F:oxidoreductase activity"/>
    <property type="evidence" value="ECO:0007669"/>
    <property type="project" value="UniProtKB-KW"/>
</dbReference>
<evidence type="ECO:0000256" key="8">
    <source>
        <dbReference type="ARBA" id="ARBA00023014"/>
    </source>
</evidence>
<evidence type="ECO:0000256" key="2">
    <source>
        <dbReference type="ARBA" id="ARBA00006561"/>
    </source>
</evidence>
<keyword evidence="11" id="KW-1185">Reference proteome</keyword>
<dbReference type="PROSITE" id="PS51379">
    <property type="entry name" value="4FE4S_FER_2"/>
    <property type="match status" value="2"/>
</dbReference>
<keyword evidence="6" id="KW-0560">Oxidoreductase</keyword>
<feature type="domain" description="4Fe-4S ferredoxin-type" evidence="9">
    <location>
        <begin position="716"/>
        <end position="745"/>
    </location>
</feature>
<dbReference type="PANTHER" id="PTHR43498:SF1">
    <property type="entry name" value="COB--COM HETERODISULFIDE REDUCTASE IRON-SULFUR SUBUNIT A"/>
    <property type="match status" value="1"/>
</dbReference>
<sequence length="790" mass="86607">MTVNKPIGTVLVVGGGISGMQASLDLAKLGYLVYLAEKRHNLGSIMTKRDKHLPENNCAISAKPCAMCTLSPLLISVLNHRNINIFTEAEVIDLEGEPGSFRAKILQRTNNVDYNRILGCGACAKVSEPDNNLSSNELCWDCKEKNHPENIIERVLQLEMDAVILTGRNANKLGQILDIRLKGNRNGLNKLTMPGHTARPGIFTCGNFSGPKDVAETVIDASSTAAQAAKLLAPIRNKKIDKVYPVERNVNMEKPKVGVFICNGGNNIARVVNMPEILSYAKNLKNVDYVSEYLHLCSPESIAKMKEMIIKYTLNRVVIASCTPNVLEALIKDGLREIGLNPYLYEHVNIREQVSWVHSNKPEKATEKTKDLVKMAVAKAPLLRPVSTTHADIIQASLIIGGGVAGMISALSLADQGYQTVLVEKNNELDSFIGELKEKVLAAPNIQVFLKSKIKDVAGFPGRYKTTIAQSNGGTTYVEHGTVIIATGASSVKPKEYLYSQHPAVITQQELEQRISQEFLSGVKTVVMVQCVGLKEVRPYCSKNCCTEALRNALAIKEIDPDINLYILYRDSINCSSYPNYYTRTQQKEIRFIRLGLDKKPQVTNVQGNINVQIKNPYPELMLNLQADLLVLSTGVEPAKDNKILSKCFKIPLDKNGFFAPADQKFNVVNFKVDGLYLCGTAQGPQTTEESISQGYAASIQAANFLDRKKVESLGIVATVDEELCGGCGLCEKHCPSGARDLDRFKRVASVREVLCTGCGMCVAVCPNGASQQHGFQKEQLLSMIEAALC</sequence>
<comment type="cofactor">
    <cofactor evidence="1">
        <name>FAD</name>
        <dbReference type="ChEBI" id="CHEBI:57692"/>
    </cofactor>
</comment>
<dbReference type="InterPro" id="IPR017896">
    <property type="entry name" value="4Fe4S_Fe-S-bd"/>
</dbReference>
<dbReference type="Pfam" id="PF13187">
    <property type="entry name" value="Fer4_9"/>
    <property type="match status" value="1"/>
</dbReference>
<protein>
    <submittedName>
        <fullName evidence="10">FAD-dependent oxidoreductase</fullName>
    </submittedName>
</protein>
<dbReference type="Gene3D" id="3.30.70.20">
    <property type="match status" value="2"/>
</dbReference>
<evidence type="ECO:0000259" key="9">
    <source>
        <dbReference type="PROSITE" id="PS51379"/>
    </source>
</evidence>
<comment type="caution">
    <text evidence="10">The sequence shown here is derived from an EMBL/GenBank/DDBJ whole genome shotgun (WGS) entry which is preliminary data.</text>
</comment>
<dbReference type="SUPFAM" id="SSF54862">
    <property type="entry name" value="4Fe-4S ferredoxins"/>
    <property type="match status" value="1"/>
</dbReference>
<dbReference type="InterPro" id="IPR017900">
    <property type="entry name" value="4Fe4S_Fe_S_CS"/>
</dbReference>
<dbReference type="EMBL" id="JARPTC010000022">
    <property type="protein sequence ID" value="MDO7788606.1"/>
    <property type="molecule type" value="Genomic_DNA"/>
</dbReference>
<evidence type="ECO:0000313" key="10">
    <source>
        <dbReference type="EMBL" id="MDO7788606.1"/>
    </source>
</evidence>
<keyword evidence="5" id="KW-0285">Flavoprotein</keyword>
<keyword evidence="4" id="KW-0479">Metal-binding</keyword>
<reference evidence="10" key="2">
    <citation type="submission" date="2023-03" db="EMBL/GenBank/DDBJ databases">
        <authorList>
            <person name="Zhang Z."/>
        </authorList>
    </citation>
    <scope>NUCLEOTIDE SEQUENCE</scope>
    <source>
        <strain evidence="10">DSA</strain>
    </source>
</reference>
<dbReference type="PROSITE" id="PS00198">
    <property type="entry name" value="4FE4S_FER_1"/>
    <property type="match status" value="2"/>
</dbReference>
<evidence type="ECO:0000256" key="5">
    <source>
        <dbReference type="ARBA" id="ARBA00022827"/>
    </source>
</evidence>
<evidence type="ECO:0000313" key="11">
    <source>
        <dbReference type="Proteomes" id="UP001172911"/>
    </source>
</evidence>
<keyword evidence="8" id="KW-0411">Iron-sulfur</keyword>
<comment type="similarity">
    <text evidence="2">Belongs to the HdrA family.</text>
</comment>
<feature type="domain" description="4Fe-4S ferredoxin-type" evidence="9">
    <location>
        <begin position="747"/>
        <end position="776"/>
    </location>
</feature>
<keyword evidence="7" id="KW-0408">Iron</keyword>
<evidence type="ECO:0000256" key="4">
    <source>
        <dbReference type="ARBA" id="ARBA00022723"/>
    </source>
</evidence>
<evidence type="ECO:0000256" key="1">
    <source>
        <dbReference type="ARBA" id="ARBA00001974"/>
    </source>
</evidence>
<dbReference type="SUPFAM" id="SSF51905">
    <property type="entry name" value="FAD/NAD(P)-binding domain"/>
    <property type="match status" value="2"/>
</dbReference>
<reference evidence="10" key="1">
    <citation type="journal article" date="2023" name="J. Hazard. Mater.">
        <title>Anaerobic biodegradation of pyrene and benzo[a]pyrene by a new sulfate-reducing Desulforamulus aquiferis strain DSA.</title>
        <authorList>
            <person name="Zhang Z."/>
            <person name="Sun J."/>
            <person name="Gong X."/>
            <person name="Wang C."/>
            <person name="Wang H."/>
        </authorList>
    </citation>
    <scope>NUCLEOTIDE SEQUENCE</scope>
    <source>
        <strain evidence="10">DSA</strain>
    </source>
</reference>